<dbReference type="PANTHER" id="PTHR13382:SF22">
    <property type="entry name" value="F-BOX PROTEIN SKIP14"/>
    <property type="match status" value="1"/>
</dbReference>
<sequence length="561" mass="62430">MARKGSTAMHHRGQGRPRKQPMVSMGPELAGQETEFTGNPNEVDSASSHARLSLSRSRSPAQNTADPSSLFVELATPCPSQLGAASFLRSFLPSLLSHNRASSSPCTQTPQQPATLLLTRAPAAEPRQPIPLPHVESEFGLNRKGFGYFRSISMALSFPFWFVFSTPFIHTDDESSRAGCKRSPLNIPLEIGNGYGYMGGIRGDSDLVDVEWMFDPVDLLPDDPFGMGLDDSMEAAIASIFEASGGDLFGWTLLNLPEFQFYHGDLFEEQHSWVQDTFSGDGQPIVDVEPPSRCIHEETYCGNEGLLHDAFLYSLGHLNLQDLLSVEGVCRSLRVAVQSDHLLWRCIHLDSPLSEKFTDDVLVRFAQRSQGNLQCLSLSGCSKITNDGLKRVLDISPKLRKLNVSGCVRLSLDGIINDLKEFQSQGMPGIQHLKLGKLFVVSEEQYGELKSLLCLDQLQHSQPQKSRFYHTCRLSHHCDDNCVLDFDLCPFCEKYKLVYDCPSESCQVQGPKGCRACDVCISRCVQCGKCIRDSRYMETFCLEYLCSGCWSLPPSNEREEK</sequence>
<evidence type="ECO:0000313" key="2">
    <source>
        <dbReference type="EMBL" id="KAG6521710.1"/>
    </source>
</evidence>
<dbReference type="SUPFAM" id="SSF81383">
    <property type="entry name" value="F-box domain"/>
    <property type="match status" value="1"/>
</dbReference>
<dbReference type="Proteomes" id="UP000734854">
    <property type="component" value="Unassembled WGS sequence"/>
</dbReference>
<evidence type="ECO:0008006" key="4">
    <source>
        <dbReference type="Google" id="ProtNLM"/>
    </source>
</evidence>
<dbReference type="AlphaFoldDB" id="A0A8J5HDG5"/>
<dbReference type="Gene3D" id="3.80.10.10">
    <property type="entry name" value="Ribonuclease Inhibitor"/>
    <property type="match status" value="1"/>
</dbReference>
<gene>
    <name evidence="2" type="ORF">ZIOFF_018835</name>
</gene>
<evidence type="ECO:0000313" key="3">
    <source>
        <dbReference type="Proteomes" id="UP000734854"/>
    </source>
</evidence>
<dbReference type="InterPro" id="IPR036047">
    <property type="entry name" value="F-box-like_dom_sf"/>
</dbReference>
<evidence type="ECO:0000256" key="1">
    <source>
        <dbReference type="SAM" id="MobiDB-lite"/>
    </source>
</evidence>
<dbReference type="InterPro" id="IPR050648">
    <property type="entry name" value="F-box_LRR-repeat"/>
</dbReference>
<feature type="compositionally biased region" description="Polar residues" evidence="1">
    <location>
        <begin position="34"/>
        <end position="44"/>
    </location>
</feature>
<keyword evidence="3" id="KW-1185">Reference proteome</keyword>
<comment type="caution">
    <text evidence="2">The sequence shown here is derived from an EMBL/GenBank/DDBJ whole genome shotgun (WGS) entry which is preliminary data.</text>
</comment>
<feature type="region of interest" description="Disordered" evidence="1">
    <location>
        <begin position="1"/>
        <end position="65"/>
    </location>
</feature>
<proteinExistence type="predicted"/>
<organism evidence="2 3">
    <name type="scientific">Zingiber officinale</name>
    <name type="common">Ginger</name>
    <name type="synonym">Amomum zingiber</name>
    <dbReference type="NCBI Taxonomy" id="94328"/>
    <lineage>
        <taxon>Eukaryota</taxon>
        <taxon>Viridiplantae</taxon>
        <taxon>Streptophyta</taxon>
        <taxon>Embryophyta</taxon>
        <taxon>Tracheophyta</taxon>
        <taxon>Spermatophyta</taxon>
        <taxon>Magnoliopsida</taxon>
        <taxon>Liliopsida</taxon>
        <taxon>Zingiberales</taxon>
        <taxon>Zingiberaceae</taxon>
        <taxon>Zingiber</taxon>
    </lineage>
</organism>
<reference evidence="2 3" key="1">
    <citation type="submission" date="2020-08" db="EMBL/GenBank/DDBJ databases">
        <title>Plant Genome Project.</title>
        <authorList>
            <person name="Zhang R.-G."/>
        </authorList>
    </citation>
    <scope>NUCLEOTIDE SEQUENCE [LARGE SCALE GENOMIC DNA]</scope>
    <source>
        <tissue evidence="2">Rhizome</tissue>
    </source>
</reference>
<name>A0A8J5HDG5_ZINOF</name>
<dbReference type="GO" id="GO:0005737">
    <property type="term" value="C:cytoplasm"/>
    <property type="evidence" value="ECO:0007669"/>
    <property type="project" value="TreeGrafter"/>
</dbReference>
<dbReference type="InterPro" id="IPR032675">
    <property type="entry name" value="LRR_dom_sf"/>
</dbReference>
<dbReference type="SUPFAM" id="SSF52047">
    <property type="entry name" value="RNI-like"/>
    <property type="match status" value="1"/>
</dbReference>
<dbReference type="EMBL" id="JACMSC010000005">
    <property type="protein sequence ID" value="KAG6521710.1"/>
    <property type="molecule type" value="Genomic_DNA"/>
</dbReference>
<feature type="compositionally biased region" description="Basic residues" evidence="1">
    <location>
        <begin position="1"/>
        <end position="19"/>
    </location>
</feature>
<feature type="compositionally biased region" description="Low complexity" evidence="1">
    <location>
        <begin position="45"/>
        <end position="59"/>
    </location>
</feature>
<accession>A0A8J5HDG5</accession>
<dbReference type="PANTHER" id="PTHR13382">
    <property type="entry name" value="MITOCHONDRIAL ATP SYNTHASE COUPLING FACTOR B"/>
    <property type="match status" value="1"/>
</dbReference>
<protein>
    <recommendedName>
        <fullName evidence="4">F-box protein SKIP14</fullName>
    </recommendedName>
</protein>